<evidence type="ECO:0000256" key="13">
    <source>
        <dbReference type="ARBA" id="ARBA00037155"/>
    </source>
</evidence>
<dbReference type="InterPro" id="IPR000326">
    <property type="entry name" value="PAP2/HPO"/>
</dbReference>
<dbReference type="SMART" id="SM00014">
    <property type="entry name" value="acidPPc"/>
    <property type="match status" value="2"/>
</dbReference>
<feature type="transmembrane region" description="Helical" evidence="17">
    <location>
        <begin position="696"/>
        <end position="713"/>
    </location>
</feature>
<dbReference type="PANTHER" id="PTHR12591">
    <property type="entry name" value="GLUCOSE-6-PHOSPHATASE"/>
    <property type="match status" value="1"/>
</dbReference>
<comment type="subcellular location">
    <subcellularLocation>
        <location evidence="2">Endoplasmic reticulum membrane</location>
        <topology evidence="2">Multi-pass membrane protein</topology>
    </subcellularLocation>
</comment>
<comment type="caution">
    <text evidence="19">The sequence shown here is derived from an EMBL/GenBank/DDBJ whole genome shotgun (WGS) entry which is preliminary data.</text>
</comment>
<feature type="transmembrane region" description="Helical" evidence="17">
    <location>
        <begin position="199"/>
        <end position="222"/>
    </location>
</feature>
<gene>
    <name evidence="19" type="primary">G6PC</name>
    <name evidence="19" type="ORF">L345_02731</name>
</gene>
<evidence type="ECO:0000313" key="19">
    <source>
        <dbReference type="EMBL" id="ETE71447.1"/>
    </source>
</evidence>
<evidence type="ECO:0000313" key="20">
    <source>
        <dbReference type="Proteomes" id="UP000018936"/>
    </source>
</evidence>
<keyword evidence="7 17" id="KW-0812">Transmembrane</keyword>
<keyword evidence="6" id="KW-0312">Gluconeogenesis</keyword>
<feature type="transmembrane region" description="Helical" evidence="17">
    <location>
        <begin position="167"/>
        <end position="187"/>
    </location>
</feature>
<keyword evidence="20" id="KW-1185">Reference proteome</keyword>
<keyword evidence="12" id="KW-0325">Glycoprotein</keyword>
<proteinExistence type="inferred from homology"/>
<keyword evidence="11 17" id="KW-0472">Membrane</keyword>
<evidence type="ECO:0000256" key="8">
    <source>
        <dbReference type="ARBA" id="ARBA00022801"/>
    </source>
</evidence>
<evidence type="ECO:0000256" key="3">
    <source>
        <dbReference type="ARBA" id="ARBA00004742"/>
    </source>
</evidence>
<evidence type="ECO:0000256" key="5">
    <source>
        <dbReference type="ARBA" id="ARBA00012634"/>
    </source>
</evidence>
<comment type="pathway">
    <text evidence="3">Carbohydrate biosynthesis; gluconeogenesis.</text>
</comment>
<evidence type="ECO:0000256" key="6">
    <source>
        <dbReference type="ARBA" id="ARBA00022432"/>
    </source>
</evidence>
<comment type="similarity">
    <text evidence="4">Belongs to the glucose-6-phosphatase family.</text>
</comment>
<feature type="transmembrane region" description="Helical" evidence="17">
    <location>
        <begin position="558"/>
        <end position="579"/>
    </location>
</feature>
<dbReference type="SUPFAM" id="SSF48317">
    <property type="entry name" value="Acid phosphatase/Vanadium-dependent haloperoxidase"/>
    <property type="match status" value="2"/>
</dbReference>
<evidence type="ECO:0000256" key="4">
    <source>
        <dbReference type="ARBA" id="ARBA00009266"/>
    </source>
</evidence>
<evidence type="ECO:0000256" key="10">
    <source>
        <dbReference type="ARBA" id="ARBA00022989"/>
    </source>
</evidence>
<dbReference type="InterPro" id="IPR036938">
    <property type="entry name" value="PAP2/HPO_sf"/>
</dbReference>
<comment type="catalytic activity">
    <reaction evidence="1">
        <text>D-glucose 6-phosphate + H2O = D-glucose + phosphate</text>
        <dbReference type="Rhea" id="RHEA:16689"/>
        <dbReference type="ChEBI" id="CHEBI:4167"/>
        <dbReference type="ChEBI" id="CHEBI:15377"/>
        <dbReference type="ChEBI" id="CHEBI:43474"/>
        <dbReference type="ChEBI" id="CHEBI:61548"/>
        <dbReference type="EC" id="3.1.3.9"/>
    </reaction>
</comment>
<feature type="transmembrane region" description="Helical" evidence="17">
    <location>
        <begin position="228"/>
        <end position="246"/>
    </location>
</feature>
<dbReference type="Proteomes" id="UP000018936">
    <property type="component" value="Unassembled WGS sequence"/>
</dbReference>
<evidence type="ECO:0000256" key="14">
    <source>
        <dbReference type="ARBA" id="ARBA00040687"/>
    </source>
</evidence>
<feature type="compositionally biased region" description="Basic and acidic residues" evidence="16">
    <location>
        <begin position="72"/>
        <end position="82"/>
    </location>
</feature>
<evidence type="ECO:0000256" key="2">
    <source>
        <dbReference type="ARBA" id="ARBA00004477"/>
    </source>
</evidence>
<feature type="transmembrane region" description="Helical" evidence="17">
    <location>
        <begin position="258"/>
        <end position="276"/>
    </location>
</feature>
<dbReference type="PANTHER" id="PTHR12591:SF3">
    <property type="entry name" value="GLUCOSE-6-PHOSPHATASE CATALYTIC SUBUNIT 1"/>
    <property type="match status" value="1"/>
</dbReference>
<feature type="domain" description="Phosphatidic acid phosphatase type 2/haloperoxidase" evidence="18">
    <location>
        <begin position="461"/>
        <end position="600"/>
    </location>
</feature>
<evidence type="ECO:0000256" key="1">
    <source>
        <dbReference type="ARBA" id="ARBA00000651"/>
    </source>
</evidence>
<dbReference type="EC" id="3.1.3.9" evidence="5"/>
<evidence type="ECO:0000256" key="9">
    <source>
        <dbReference type="ARBA" id="ARBA00022824"/>
    </source>
</evidence>
<dbReference type="Gene3D" id="1.20.144.10">
    <property type="entry name" value="Phosphatidic acid phosphatase type 2/haloperoxidase"/>
    <property type="match status" value="2"/>
</dbReference>
<dbReference type="EMBL" id="AZIM01000361">
    <property type="protein sequence ID" value="ETE71447.1"/>
    <property type="molecule type" value="Genomic_DNA"/>
</dbReference>
<feature type="region of interest" description="Disordered" evidence="16">
    <location>
        <begin position="66"/>
        <end position="97"/>
    </location>
</feature>
<feature type="transmembrane region" description="Helical" evidence="17">
    <location>
        <begin position="341"/>
        <end position="358"/>
    </location>
</feature>
<evidence type="ECO:0000256" key="7">
    <source>
        <dbReference type="ARBA" id="ARBA00022692"/>
    </source>
</evidence>
<feature type="transmembrane region" description="Helical" evidence="17">
    <location>
        <begin position="310"/>
        <end position="329"/>
    </location>
</feature>
<dbReference type="GO" id="GO:0005789">
    <property type="term" value="C:endoplasmic reticulum membrane"/>
    <property type="evidence" value="ECO:0007669"/>
    <property type="project" value="UniProtKB-SubCell"/>
</dbReference>
<evidence type="ECO:0000256" key="16">
    <source>
        <dbReference type="SAM" id="MobiDB-lite"/>
    </source>
</evidence>
<keyword evidence="9" id="KW-0256">Endoplasmic reticulum</keyword>
<name>V8PC18_OPHHA</name>
<evidence type="ECO:0000256" key="11">
    <source>
        <dbReference type="ARBA" id="ARBA00023136"/>
    </source>
</evidence>
<evidence type="ECO:0000256" key="12">
    <source>
        <dbReference type="ARBA" id="ARBA00023180"/>
    </source>
</evidence>
<feature type="transmembrane region" description="Helical" evidence="17">
    <location>
        <begin position="433"/>
        <end position="455"/>
    </location>
</feature>
<evidence type="ECO:0000256" key="15">
    <source>
        <dbReference type="ARBA" id="ARBA00041981"/>
    </source>
</evidence>
<feature type="transmembrane region" description="Helical" evidence="17">
    <location>
        <begin position="725"/>
        <end position="753"/>
    </location>
</feature>
<keyword evidence="8" id="KW-0378">Hydrolase</keyword>
<feature type="domain" description="Phosphatidic acid phosphatase type 2/haloperoxidase" evidence="18">
    <location>
        <begin position="101"/>
        <end position="245"/>
    </location>
</feature>
<feature type="transmembrane region" description="Helical" evidence="17">
    <location>
        <begin position="613"/>
        <end position="631"/>
    </location>
</feature>
<feature type="non-terminal residue" evidence="19">
    <location>
        <position position="1"/>
    </location>
</feature>
<keyword evidence="10 17" id="KW-1133">Transmembrane helix</keyword>
<dbReference type="CDD" id="cd03381">
    <property type="entry name" value="PAP2_glucose_6_phosphatase"/>
    <property type="match status" value="2"/>
</dbReference>
<dbReference type="FunFam" id="1.20.144.10:FF:000010">
    <property type="entry name" value="Glucose-6-phosphatase"/>
    <property type="match status" value="1"/>
</dbReference>
<feature type="transmembrane region" description="Helical" evidence="17">
    <location>
        <begin position="370"/>
        <end position="394"/>
    </location>
</feature>
<feature type="transmembrane region" description="Helical" evidence="17">
    <location>
        <begin position="461"/>
        <end position="483"/>
    </location>
</feature>
<evidence type="ECO:0000259" key="18">
    <source>
        <dbReference type="SMART" id="SM00014"/>
    </source>
</evidence>
<sequence>MTIVDRDQPSLLGLEWFELLGIEVTGINSITKMDWEETLMEEFQDEGQEAANCPAPDPASVLRVPTWPKVKKSPEKPKEKIQITEVSPQSSEREETLSTDKPGLVFYESDSKEADDLMVDNFLLCRILFGQRPYWWVHETNFYQNTSAPEIQQFPVTCETGPGSPSGHAMGSAGVYYVIVTAILSVTRGRKRPSWKHRFLQTVLWAAFWTIQVCVCLSRVFLAAHFPHQVIAGVFSGILVAESFKYITSIYDPSLRKYIATTLFLFSFALGFYLLLKVLGVDLLWTLEKAKAWCEHPEWVHLDTTPFAGLLRNLGTLFGLGLALNSSMYTESCKSKQGQRLNFRLGSIGISLLILHVFDSFKPPTKVELLFYLFSFCKSAAVPLAVAALIPYCVTLLLRPQDKKTLCTMDLMHSTGIQATSYLQENFMDFQDWFLFISTVADLRTTFFFFFPIWFQLKEAVGIRLIWVAVIGDWFNLVFKWILFGERPYWWVHETDFYGNVTPPVIRQFPITCETGPGSPSGHAMGSSGVYYVMVTALLSQLLPQKHNTLRGRWLHGLFWSGFWAIQVCVCLSRVFIAAHFPHQVIAGVISGILVAVIFEQVHSIYTASFTRYVGTIGFLFGFALGFYLLLKMLGVDLLWTIEKAHKWCERPEWVHIDTTPFASLLRNLGILFGLGFGLNSPMYAEMSRGKSSQGLIFHFSCIIFSLLVLHLFDSFELPTDQEILFYILTFCKCTCAHICAVALIPYSIFCLLQQTHKKDL</sequence>
<dbReference type="OrthoDB" id="6416209at2759"/>
<dbReference type="GO" id="GO:0051156">
    <property type="term" value="P:glucose 6-phosphate metabolic process"/>
    <property type="evidence" value="ECO:0007669"/>
    <property type="project" value="TreeGrafter"/>
</dbReference>
<dbReference type="Pfam" id="PF01569">
    <property type="entry name" value="PAP2"/>
    <property type="match status" value="2"/>
</dbReference>
<feature type="transmembrane region" description="Helical" evidence="17">
    <location>
        <begin position="585"/>
        <end position="606"/>
    </location>
</feature>
<organism evidence="19 20">
    <name type="scientific">Ophiophagus hannah</name>
    <name type="common">King cobra</name>
    <name type="synonym">Naja hannah</name>
    <dbReference type="NCBI Taxonomy" id="8665"/>
    <lineage>
        <taxon>Eukaryota</taxon>
        <taxon>Metazoa</taxon>
        <taxon>Chordata</taxon>
        <taxon>Craniata</taxon>
        <taxon>Vertebrata</taxon>
        <taxon>Euteleostomi</taxon>
        <taxon>Lepidosauria</taxon>
        <taxon>Squamata</taxon>
        <taxon>Bifurcata</taxon>
        <taxon>Unidentata</taxon>
        <taxon>Episquamata</taxon>
        <taxon>Toxicofera</taxon>
        <taxon>Serpentes</taxon>
        <taxon>Colubroidea</taxon>
        <taxon>Elapidae</taxon>
        <taxon>Elapinae</taxon>
        <taxon>Ophiophagus</taxon>
    </lineage>
</organism>
<evidence type="ECO:0000256" key="17">
    <source>
        <dbReference type="SAM" id="Phobius"/>
    </source>
</evidence>
<dbReference type="GO" id="GO:0004346">
    <property type="term" value="F:glucose-6-phosphatase activity"/>
    <property type="evidence" value="ECO:0007669"/>
    <property type="project" value="UniProtKB-EC"/>
</dbReference>
<dbReference type="AlphaFoldDB" id="V8PC18"/>
<accession>V8PC18</accession>
<reference evidence="19 20" key="1">
    <citation type="journal article" date="2013" name="Proc. Natl. Acad. Sci. U.S.A.">
        <title>The king cobra genome reveals dynamic gene evolution and adaptation in the snake venom system.</title>
        <authorList>
            <person name="Vonk F.J."/>
            <person name="Casewell N.R."/>
            <person name="Henkel C.V."/>
            <person name="Heimberg A.M."/>
            <person name="Jansen H.J."/>
            <person name="McCleary R.J."/>
            <person name="Kerkkamp H.M."/>
            <person name="Vos R.A."/>
            <person name="Guerreiro I."/>
            <person name="Calvete J.J."/>
            <person name="Wuster W."/>
            <person name="Woods A.E."/>
            <person name="Logan J.M."/>
            <person name="Harrison R.A."/>
            <person name="Castoe T.A."/>
            <person name="de Koning A.P."/>
            <person name="Pollock D.D."/>
            <person name="Yandell M."/>
            <person name="Calderon D."/>
            <person name="Renjifo C."/>
            <person name="Currier R.B."/>
            <person name="Salgado D."/>
            <person name="Pla D."/>
            <person name="Sanz L."/>
            <person name="Hyder A.S."/>
            <person name="Ribeiro J.M."/>
            <person name="Arntzen J.W."/>
            <person name="van den Thillart G.E."/>
            <person name="Boetzer M."/>
            <person name="Pirovano W."/>
            <person name="Dirks R.P."/>
            <person name="Spaink H.P."/>
            <person name="Duboule D."/>
            <person name="McGlinn E."/>
            <person name="Kini R.M."/>
            <person name="Richardson M.K."/>
        </authorList>
    </citation>
    <scope>NUCLEOTIDE SEQUENCE</scope>
    <source>
        <tissue evidence="19">Blood</tissue>
    </source>
</reference>
<dbReference type="GO" id="GO:0048878">
    <property type="term" value="P:chemical homeostasis"/>
    <property type="evidence" value="ECO:0007669"/>
    <property type="project" value="UniProtKB-ARBA"/>
</dbReference>
<feature type="transmembrane region" description="Helical" evidence="17">
    <location>
        <begin position="665"/>
        <end position="684"/>
    </location>
</feature>
<protein>
    <recommendedName>
        <fullName evidence="14">Glucose-6-phosphatase catalytic subunit 1</fullName>
        <ecNumber evidence="5">3.1.3.9</ecNumber>
    </recommendedName>
    <alternativeName>
        <fullName evidence="15">Glucose-6-phosphatase</fullName>
    </alternativeName>
</protein>
<dbReference type="GO" id="GO:0006094">
    <property type="term" value="P:gluconeogenesis"/>
    <property type="evidence" value="ECO:0007669"/>
    <property type="project" value="UniProtKB-KW"/>
</dbReference>
<comment type="function">
    <text evidence="13">Hydrolyzes glucose-6-phosphate to glucose in the endoplasmic reticulum. Forms with the glucose-6-phosphate transporter (SLC37A4/G6PT) the complex responsible for glucose production in the terminal step of glycogenolysis and gluconeogenesis. Hence, it is the key enzyme in homeostatic regulation of blood glucose levels.</text>
</comment>